<reference evidence="12 13" key="1">
    <citation type="submission" date="2017-02" db="EMBL/GenBank/DDBJ databases">
        <title>The complete genomic sequence of a novel cold adapted crude oil-degrading bacterium Planococcus qaidamina Y42.</title>
        <authorList>
            <person name="Yang R."/>
        </authorList>
    </citation>
    <scope>NUCLEOTIDE SEQUENCE [LARGE SCALE GENOMIC DNA]</scope>
    <source>
        <strain evidence="12 13">Y42</strain>
    </source>
</reference>
<dbReference type="FunFam" id="1.10.10.10:FF:000214">
    <property type="entry name" value="Methylated-DNA--protein-cysteine methyltransferase"/>
    <property type="match status" value="1"/>
</dbReference>
<name>A0A1Q2L097_9BACL</name>
<comment type="similarity">
    <text evidence="2 9">Belongs to the MGMT family.</text>
</comment>
<evidence type="ECO:0000256" key="2">
    <source>
        <dbReference type="ARBA" id="ARBA00008711"/>
    </source>
</evidence>
<evidence type="ECO:0000256" key="1">
    <source>
        <dbReference type="ARBA" id="ARBA00001286"/>
    </source>
</evidence>
<comment type="subcellular location">
    <subcellularLocation>
        <location evidence="9">Cytoplasm</location>
    </subcellularLocation>
</comment>
<evidence type="ECO:0000256" key="5">
    <source>
        <dbReference type="ARBA" id="ARBA00022679"/>
    </source>
</evidence>
<feature type="domain" description="Methylguanine DNA methyltransferase ribonuclease-like" evidence="11">
    <location>
        <begin position="6"/>
        <end position="69"/>
    </location>
</feature>
<dbReference type="Proteomes" id="UP000188184">
    <property type="component" value="Chromosome"/>
</dbReference>
<keyword evidence="4 9" id="KW-0489">Methyltransferase</keyword>
<dbReference type="CDD" id="cd06445">
    <property type="entry name" value="ATase"/>
    <property type="match status" value="1"/>
</dbReference>
<dbReference type="Gene3D" id="1.10.10.10">
    <property type="entry name" value="Winged helix-like DNA-binding domain superfamily/Winged helix DNA-binding domain"/>
    <property type="match status" value="1"/>
</dbReference>
<keyword evidence="5 9" id="KW-0808">Transferase</keyword>
<organism evidence="12 13">
    <name type="scientific">Planococcus lenghuensis</name>
    <dbReference type="NCBI Taxonomy" id="2213202"/>
    <lineage>
        <taxon>Bacteria</taxon>
        <taxon>Bacillati</taxon>
        <taxon>Bacillota</taxon>
        <taxon>Bacilli</taxon>
        <taxon>Bacillales</taxon>
        <taxon>Caryophanaceae</taxon>
        <taxon>Planococcus</taxon>
    </lineage>
</organism>
<proteinExistence type="inferred from homology"/>
<feature type="domain" description="Methylated-DNA-[protein]-cysteine S-methyltransferase DNA binding" evidence="10">
    <location>
        <begin position="74"/>
        <end position="154"/>
    </location>
</feature>
<dbReference type="HAMAP" id="MF_00772">
    <property type="entry name" value="OGT"/>
    <property type="match status" value="1"/>
</dbReference>
<evidence type="ECO:0000256" key="8">
    <source>
        <dbReference type="ARBA" id="ARBA00049348"/>
    </source>
</evidence>
<keyword evidence="7 9" id="KW-0234">DNA repair</keyword>
<evidence type="ECO:0000256" key="3">
    <source>
        <dbReference type="ARBA" id="ARBA00022490"/>
    </source>
</evidence>
<dbReference type="GO" id="GO:0006307">
    <property type="term" value="P:DNA alkylation repair"/>
    <property type="evidence" value="ECO:0007669"/>
    <property type="project" value="UniProtKB-UniRule"/>
</dbReference>
<dbReference type="InterPro" id="IPR008332">
    <property type="entry name" value="MethylG_MeTrfase_N"/>
</dbReference>
<dbReference type="GO" id="GO:0003908">
    <property type="term" value="F:methylated-DNA-[protein]-cysteine S-methyltransferase activity"/>
    <property type="evidence" value="ECO:0007669"/>
    <property type="project" value="UniProtKB-UniRule"/>
</dbReference>
<dbReference type="GO" id="GO:0005737">
    <property type="term" value="C:cytoplasm"/>
    <property type="evidence" value="ECO:0007669"/>
    <property type="project" value="UniProtKB-SubCell"/>
</dbReference>
<comment type="catalytic activity">
    <reaction evidence="8 9">
        <text>a 6-O-methyl-2'-deoxyguanosine in DNA + L-cysteinyl-[protein] = S-methyl-L-cysteinyl-[protein] + a 2'-deoxyguanosine in DNA</text>
        <dbReference type="Rhea" id="RHEA:24000"/>
        <dbReference type="Rhea" id="RHEA-COMP:10131"/>
        <dbReference type="Rhea" id="RHEA-COMP:10132"/>
        <dbReference type="Rhea" id="RHEA-COMP:11367"/>
        <dbReference type="Rhea" id="RHEA-COMP:11368"/>
        <dbReference type="ChEBI" id="CHEBI:29950"/>
        <dbReference type="ChEBI" id="CHEBI:82612"/>
        <dbReference type="ChEBI" id="CHEBI:85445"/>
        <dbReference type="ChEBI" id="CHEBI:85448"/>
        <dbReference type="EC" id="2.1.1.63"/>
    </reaction>
</comment>
<evidence type="ECO:0000313" key="13">
    <source>
        <dbReference type="Proteomes" id="UP000188184"/>
    </source>
</evidence>
<evidence type="ECO:0000256" key="4">
    <source>
        <dbReference type="ARBA" id="ARBA00022603"/>
    </source>
</evidence>
<dbReference type="KEGG" id="pmar:B0X71_12760"/>
<comment type="function">
    <text evidence="9">Involved in the cellular defense against the biological effects of O6-methylguanine (O6-MeG) and O4-methylthymine (O4-MeT) in DNA. Repairs the methylated nucleobase in DNA by stoichiometrically transferring the methyl group to a cysteine residue in the enzyme. This is a suicide reaction: the enzyme is irreversibly inactivated.</text>
</comment>
<dbReference type="InterPro" id="IPR036631">
    <property type="entry name" value="MGMT_N_sf"/>
</dbReference>
<keyword evidence="6 9" id="KW-0227">DNA damage</keyword>
<dbReference type="NCBIfam" id="TIGR00589">
    <property type="entry name" value="ogt"/>
    <property type="match status" value="1"/>
</dbReference>
<dbReference type="AlphaFoldDB" id="A0A1Q2L097"/>
<sequence>MNLLTRTVETPIEPVVITVDGNAVVHVDFGEPAAAGEGTAEEQQLMEQTKKQLAEYFDGKRTKFKLPLKVEGTEFQRKVWKELEAIPYGEAISYQELAERIGNPKAMRAVGQANRRNPIGIIIPCHRVIGKDKTLKGYAGSRVSLKEGLLVHEKFLSSPVFDNPGKMPL</sequence>
<dbReference type="SUPFAM" id="SSF46767">
    <property type="entry name" value="Methylated DNA-protein cysteine methyltransferase, C-terminal domain"/>
    <property type="match status" value="1"/>
</dbReference>
<dbReference type="Pfam" id="PF01035">
    <property type="entry name" value="DNA_binding_1"/>
    <property type="match status" value="1"/>
</dbReference>
<dbReference type="InterPro" id="IPR036388">
    <property type="entry name" value="WH-like_DNA-bd_sf"/>
</dbReference>
<dbReference type="GO" id="GO:0032259">
    <property type="term" value="P:methylation"/>
    <property type="evidence" value="ECO:0007669"/>
    <property type="project" value="UniProtKB-KW"/>
</dbReference>
<dbReference type="InterPro" id="IPR023546">
    <property type="entry name" value="MGMT"/>
</dbReference>
<accession>A0A1Q2L097</accession>
<keyword evidence="13" id="KW-1185">Reference proteome</keyword>
<keyword evidence="3 9" id="KW-0963">Cytoplasm</keyword>
<dbReference type="OrthoDB" id="9802228at2"/>
<evidence type="ECO:0000256" key="7">
    <source>
        <dbReference type="ARBA" id="ARBA00023204"/>
    </source>
</evidence>
<dbReference type="Pfam" id="PF02870">
    <property type="entry name" value="Methyltransf_1N"/>
    <property type="match status" value="1"/>
</dbReference>
<dbReference type="EMBL" id="CP019640">
    <property type="protein sequence ID" value="AQQ53875.1"/>
    <property type="molecule type" value="Genomic_DNA"/>
</dbReference>
<evidence type="ECO:0000256" key="6">
    <source>
        <dbReference type="ARBA" id="ARBA00022763"/>
    </source>
</evidence>
<protein>
    <recommendedName>
        <fullName evidence="9">Methylated-DNA--protein-cysteine methyltransferase</fullName>
        <ecNumber evidence="9">2.1.1.63</ecNumber>
    </recommendedName>
    <alternativeName>
        <fullName evidence="9">6-O-methylguanine-DNA methyltransferase</fullName>
        <shortName evidence="9">MGMT</shortName>
    </alternativeName>
    <alternativeName>
        <fullName evidence="9">O-6-methylguanine-DNA-alkyltransferase</fullName>
    </alternativeName>
</protein>
<dbReference type="PANTHER" id="PTHR10815:SF13">
    <property type="entry name" value="METHYLATED-DNA--PROTEIN-CYSTEINE METHYLTRANSFERASE"/>
    <property type="match status" value="1"/>
</dbReference>
<dbReference type="InterPro" id="IPR001497">
    <property type="entry name" value="MethylDNA_cys_MeTrfase_AS"/>
</dbReference>
<evidence type="ECO:0000259" key="11">
    <source>
        <dbReference type="Pfam" id="PF02870"/>
    </source>
</evidence>
<dbReference type="PANTHER" id="PTHR10815">
    <property type="entry name" value="METHYLATED-DNA--PROTEIN-CYSTEINE METHYLTRANSFERASE"/>
    <property type="match status" value="1"/>
</dbReference>
<comment type="miscellaneous">
    <text evidence="9">This enzyme catalyzes only one turnover and therefore is not strictly catalytic. According to one definition, an enzyme is a biocatalyst that acts repeatedly and over many reaction cycles.</text>
</comment>
<evidence type="ECO:0000259" key="10">
    <source>
        <dbReference type="Pfam" id="PF01035"/>
    </source>
</evidence>
<dbReference type="EC" id="2.1.1.63" evidence="9"/>
<feature type="active site" description="Nucleophile; methyl group acceptor" evidence="9">
    <location>
        <position position="125"/>
    </location>
</feature>
<dbReference type="SUPFAM" id="SSF53155">
    <property type="entry name" value="Methylated DNA-protein cysteine methyltransferase domain"/>
    <property type="match status" value="1"/>
</dbReference>
<dbReference type="PROSITE" id="PS00374">
    <property type="entry name" value="MGMT"/>
    <property type="match status" value="1"/>
</dbReference>
<dbReference type="InterPro" id="IPR036217">
    <property type="entry name" value="MethylDNA_cys_MeTrfase_DNAb"/>
</dbReference>
<evidence type="ECO:0000313" key="12">
    <source>
        <dbReference type="EMBL" id="AQQ53875.1"/>
    </source>
</evidence>
<dbReference type="Gene3D" id="3.30.160.70">
    <property type="entry name" value="Methylated DNA-protein cysteine methyltransferase domain"/>
    <property type="match status" value="1"/>
</dbReference>
<evidence type="ECO:0000256" key="9">
    <source>
        <dbReference type="HAMAP-Rule" id="MF_00772"/>
    </source>
</evidence>
<dbReference type="InterPro" id="IPR014048">
    <property type="entry name" value="MethylDNA_cys_MeTrfase_DNA-bd"/>
</dbReference>
<gene>
    <name evidence="12" type="ORF">B0X71_12760</name>
</gene>
<comment type="catalytic activity">
    <reaction evidence="1 9">
        <text>a 4-O-methyl-thymidine in DNA + L-cysteinyl-[protein] = a thymidine in DNA + S-methyl-L-cysteinyl-[protein]</text>
        <dbReference type="Rhea" id="RHEA:53428"/>
        <dbReference type="Rhea" id="RHEA-COMP:10131"/>
        <dbReference type="Rhea" id="RHEA-COMP:10132"/>
        <dbReference type="Rhea" id="RHEA-COMP:13555"/>
        <dbReference type="Rhea" id="RHEA-COMP:13556"/>
        <dbReference type="ChEBI" id="CHEBI:29950"/>
        <dbReference type="ChEBI" id="CHEBI:82612"/>
        <dbReference type="ChEBI" id="CHEBI:137386"/>
        <dbReference type="ChEBI" id="CHEBI:137387"/>
        <dbReference type="EC" id="2.1.1.63"/>
    </reaction>
</comment>